<sequence length="210" mass="24304">MTTETKLFNILKNRLKLNDTSLDEILKGAFVIVKNDNASLYHDIMKSELKKYKRSSSHPSLNNENNYGVIIKGLCIGTSTNAVDNDYLRTFLFGKIRCDKNSIDNSDPNNFCKKINSIVSVYAPPKKYKLCTWFQFESYRWESPNQTVYDTVLHAVDYFRYIYENKNFGPLGSSIYTGRPALWNPLVIDFKGEETCLLNKQQSRKESHPK</sequence>
<protein>
    <submittedName>
        <fullName evidence="1">Uncharacterized protein</fullName>
    </submittedName>
</protein>
<dbReference type="EMBL" id="MN740311">
    <property type="protein sequence ID" value="QHT99627.1"/>
    <property type="molecule type" value="Genomic_DNA"/>
</dbReference>
<name>A0A6C0J6N5_9ZZZZ</name>
<reference evidence="1" key="1">
    <citation type="journal article" date="2020" name="Nature">
        <title>Giant virus diversity and host interactions through global metagenomics.</title>
        <authorList>
            <person name="Schulz F."/>
            <person name="Roux S."/>
            <person name="Paez-Espino D."/>
            <person name="Jungbluth S."/>
            <person name="Walsh D.A."/>
            <person name="Denef V.J."/>
            <person name="McMahon K.D."/>
            <person name="Konstantinidis K.T."/>
            <person name="Eloe-Fadrosh E.A."/>
            <person name="Kyrpides N.C."/>
            <person name="Woyke T."/>
        </authorList>
    </citation>
    <scope>NUCLEOTIDE SEQUENCE</scope>
    <source>
        <strain evidence="1">GVMAG-M-3300025727-45</strain>
    </source>
</reference>
<organism evidence="1">
    <name type="scientific">viral metagenome</name>
    <dbReference type="NCBI Taxonomy" id="1070528"/>
    <lineage>
        <taxon>unclassified sequences</taxon>
        <taxon>metagenomes</taxon>
        <taxon>organismal metagenomes</taxon>
    </lineage>
</organism>
<evidence type="ECO:0000313" key="1">
    <source>
        <dbReference type="EMBL" id="QHT99627.1"/>
    </source>
</evidence>
<proteinExistence type="predicted"/>
<dbReference type="AlphaFoldDB" id="A0A6C0J6N5"/>
<accession>A0A6C0J6N5</accession>